<organism evidence="3 4">
    <name type="scientific">Actinidia rufa</name>
    <dbReference type="NCBI Taxonomy" id="165716"/>
    <lineage>
        <taxon>Eukaryota</taxon>
        <taxon>Viridiplantae</taxon>
        <taxon>Streptophyta</taxon>
        <taxon>Embryophyta</taxon>
        <taxon>Tracheophyta</taxon>
        <taxon>Spermatophyta</taxon>
        <taxon>Magnoliopsida</taxon>
        <taxon>eudicotyledons</taxon>
        <taxon>Gunneridae</taxon>
        <taxon>Pentapetalae</taxon>
        <taxon>asterids</taxon>
        <taxon>Ericales</taxon>
        <taxon>Actinidiaceae</taxon>
        <taxon>Actinidia</taxon>
    </lineage>
</organism>
<dbReference type="PANTHER" id="PTHR15704">
    <property type="entry name" value="SUPERKILLER 3 PROTEIN-RELATED"/>
    <property type="match status" value="1"/>
</dbReference>
<protein>
    <submittedName>
        <fullName evidence="3">Tetratricopeptide repeat (TPR)-like superfamily protein</fullName>
    </submittedName>
</protein>
<sequence>MQMRNQFVEVLEQIEKISNELYIDSKDTPSSIVVDEFDLSLRKFEELHSELRDLQQDNGDHQKYVLNLLKTMNFLCKIDVSLAIAWAYLGKLYEEEGEGQLGRQAFDCARSIDPSLALPWAGMSADIYARELTLNEAYESCLRAVQILPELTPDEACESCLRAVLILPAGNAIDAVKECEDLCKEGVTDDYDKLCILAPLFCSFTYS</sequence>
<dbReference type="InterPro" id="IPR011990">
    <property type="entry name" value="TPR-like_helical_dom_sf"/>
</dbReference>
<dbReference type="SUPFAM" id="SSF48452">
    <property type="entry name" value="TPR-like"/>
    <property type="match status" value="1"/>
</dbReference>
<reference evidence="3 4" key="1">
    <citation type="submission" date="2019-07" db="EMBL/GenBank/DDBJ databases">
        <title>De Novo Assembly of kiwifruit Actinidia rufa.</title>
        <authorList>
            <person name="Sugita-Konishi S."/>
            <person name="Sato K."/>
            <person name="Mori E."/>
            <person name="Abe Y."/>
            <person name="Kisaki G."/>
            <person name="Hamano K."/>
            <person name="Suezawa K."/>
            <person name="Otani M."/>
            <person name="Fukuda T."/>
            <person name="Manabe T."/>
            <person name="Gomi K."/>
            <person name="Tabuchi M."/>
            <person name="Akimitsu K."/>
            <person name="Kataoka I."/>
        </authorList>
    </citation>
    <scope>NUCLEOTIDE SEQUENCE [LARGE SCALE GENOMIC DNA]</scope>
    <source>
        <strain evidence="4">cv. Fuchu</strain>
    </source>
</reference>
<evidence type="ECO:0000256" key="1">
    <source>
        <dbReference type="ARBA" id="ARBA00022737"/>
    </source>
</evidence>
<evidence type="ECO:0000313" key="4">
    <source>
        <dbReference type="Proteomes" id="UP000585474"/>
    </source>
</evidence>
<evidence type="ECO:0000256" key="2">
    <source>
        <dbReference type="ARBA" id="ARBA00022803"/>
    </source>
</evidence>
<keyword evidence="4" id="KW-1185">Reference proteome</keyword>
<dbReference type="Gene3D" id="1.25.40.10">
    <property type="entry name" value="Tetratricopeptide repeat domain"/>
    <property type="match status" value="1"/>
</dbReference>
<dbReference type="PANTHER" id="PTHR15704:SF7">
    <property type="entry name" value="SUPERKILLER COMPLEX PROTEIN 3"/>
    <property type="match status" value="1"/>
</dbReference>
<dbReference type="InterPro" id="IPR039226">
    <property type="entry name" value="Ski3/TTC37"/>
</dbReference>
<dbReference type="Proteomes" id="UP000585474">
    <property type="component" value="Unassembled WGS sequence"/>
</dbReference>
<evidence type="ECO:0000313" key="3">
    <source>
        <dbReference type="EMBL" id="GFY86348.1"/>
    </source>
</evidence>
<comment type="caution">
    <text evidence="3">The sequence shown here is derived from an EMBL/GenBank/DDBJ whole genome shotgun (WGS) entry which is preliminary data.</text>
</comment>
<keyword evidence="1" id="KW-0677">Repeat</keyword>
<proteinExistence type="predicted"/>
<dbReference type="OrthoDB" id="421075at2759"/>
<name>A0A7J0EIQ1_9ERIC</name>
<accession>A0A7J0EIQ1</accession>
<dbReference type="AlphaFoldDB" id="A0A7J0EIQ1"/>
<dbReference type="GO" id="GO:0055087">
    <property type="term" value="C:Ski complex"/>
    <property type="evidence" value="ECO:0007669"/>
    <property type="project" value="InterPro"/>
</dbReference>
<dbReference type="EMBL" id="BJWL01000004">
    <property type="protein sequence ID" value="GFY86348.1"/>
    <property type="molecule type" value="Genomic_DNA"/>
</dbReference>
<keyword evidence="2" id="KW-0802">TPR repeat</keyword>
<dbReference type="GO" id="GO:0006401">
    <property type="term" value="P:RNA catabolic process"/>
    <property type="evidence" value="ECO:0007669"/>
    <property type="project" value="InterPro"/>
</dbReference>
<gene>
    <name evidence="3" type="ORF">Acr_04g0010860</name>
</gene>